<keyword evidence="1" id="KW-0732">Signal</keyword>
<dbReference type="RefSeq" id="WP_379876457.1">
    <property type="nucleotide sequence ID" value="NZ_JBHUIP010000011.1"/>
</dbReference>
<organism evidence="2 3">
    <name type="scientific">Lacibacterium aquatile</name>
    <dbReference type="NCBI Taxonomy" id="1168082"/>
    <lineage>
        <taxon>Bacteria</taxon>
        <taxon>Pseudomonadati</taxon>
        <taxon>Pseudomonadota</taxon>
        <taxon>Alphaproteobacteria</taxon>
        <taxon>Rhodospirillales</taxon>
        <taxon>Rhodospirillaceae</taxon>
    </lineage>
</organism>
<dbReference type="PROSITE" id="PS51257">
    <property type="entry name" value="PROKAR_LIPOPROTEIN"/>
    <property type="match status" value="1"/>
</dbReference>
<evidence type="ECO:0000256" key="1">
    <source>
        <dbReference type="SAM" id="SignalP"/>
    </source>
</evidence>
<keyword evidence="3" id="KW-1185">Reference proteome</keyword>
<protein>
    <recommendedName>
        <fullName evidence="4">Lipoprotein</fullName>
    </recommendedName>
</protein>
<gene>
    <name evidence="2" type="ORF">ACFSM5_11165</name>
</gene>
<proteinExistence type="predicted"/>
<reference evidence="3" key="1">
    <citation type="journal article" date="2019" name="Int. J. Syst. Evol. Microbiol.">
        <title>The Global Catalogue of Microorganisms (GCM) 10K type strain sequencing project: providing services to taxonomists for standard genome sequencing and annotation.</title>
        <authorList>
            <consortium name="The Broad Institute Genomics Platform"/>
            <consortium name="The Broad Institute Genome Sequencing Center for Infectious Disease"/>
            <person name="Wu L."/>
            <person name="Ma J."/>
        </authorList>
    </citation>
    <scope>NUCLEOTIDE SEQUENCE [LARGE SCALE GENOMIC DNA]</scope>
    <source>
        <strain evidence="3">CGMCC 1.19062</strain>
    </source>
</reference>
<feature type="signal peptide" evidence="1">
    <location>
        <begin position="1"/>
        <end position="19"/>
    </location>
</feature>
<comment type="caution">
    <text evidence="2">The sequence shown here is derived from an EMBL/GenBank/DDBJ whole genome shotgun (WGS) entry which is preliminary data.</text>
</comment>
<dbReference type="EMBL" id="JBHUIP010000011">
    <property type="protein sequence ID" value="MFD2263449.1"/>
    <property type="molecule type" value="Genomic_DNA"/>
</dbReference>
<evidence type="ECO:0008006" key="4">
    <source>
        <dbReference type="Google" id="ProtNLM"/>
    </source>
</evidence>
<accession>A0ABW5DRA4</accession>
<name>A0ABW5DRA4_9PROT</name>
<sequence length="157" mass="17060">MTLRPLTLILLALPLMLTACDDAKHVELCNDTDFISEQIYPDIPKVIAKHFGSKATNALGWIGALAGAMNAETIAKEVDRKSFKLVSALPTTKVGKVYGCRIIVTATLPGRTTITDYTIPFDTEINDPFGKNPTFSYKVDFDLMSSKARAAPQPATP</sequence>
<evidence type="ECO:0000313" key="3">
    <source>
        <dbReference type="Proteomes" id="UP001597295"/>
    </source>
</evidence>
<dbReference type="Proteomes" id="UP001597295">
    <property type="component" value="Unassembled WGS sequence"/>
</dbReference>
<evidence type="ECO:0000313" key="2">
    <source>
        <dbReference type="EMBL" id="MFD2263449.1"/>
    </source>
</evidence>
<feature type="chain" id="PRO_5047266463" description="Lipoprotein" evidence="1">
    <location>
        <begin position="20"/>
        <end position="157"/>
    </location>
</feature>